<dbReference type="Proteomes" id="UP001500363">
    <property type="component" value="Unassembled WGS sequence"/>
</dbReference>
<organism evidence="3 4">
    <name type="scientific">Kribbella lupini</name>
    <dbReference type="NCBI Taxonomy" id="291602"/>
    <lineage>
        <taxon>Bacteria</taxon>
        <taxon>Bacillati</taxon>
        <taxon>Actinomycetota</taxon>
        <taxon>Actinomycetes</taxon>
        <taxon>Propionibacteriales</taxon>
        <taxon>Kribbellaceae</taxon>
        <taxon>Kribbella</taxon>
    </lineage>
</organism>
<feature type="compositionally biased region" description="Low complexity" evidence="1">
    <location>
        <begin position="123"/>
        <end position="136"/>
    </location>
</feature>
<protein>
    <recommendedName>
        <fullName evidence="5">PH (Pleckstrin Homology) domain-containing protein</fullName>
    </recommendedName>
</protein>
<dbReference type="EMBL" id="BAAANC010000001">
    <property type="protein sequence ID" value="GAA1513494.1"/>
    <property type="molecule type" value="Genomic_DNA"/>
</dbReference>
<feature type="compositionally biased region" description="Polar residues" evidence="1">
    <location>
        <begin position="38"/>
        <end position="56"/>
    </location>
</feature>
<feature type="transmembrane region" description="Helical" evidence="2">
    <location>
        <begin position="273"/>
        <end position="293"/>
    </location>
</feature>
<feature type="transmembrane region" description="Helical" evidence="2">
    <location>
        <begin position="247"/>
        <end position="267"/>
    </location>
</feature>
<evidence type="ECO:0000256" key="2">
    <source>
        <dbReference type="SAM" id="Phobius"/>
    </source>
</evidence>
<keyword evidence="2" id="KW-1133">Transmembrane helix</keyword>
<comment type="caution">
    <text evidence="3">The sequence shown here is derived from an EMBL/GenBank/DDBJ whole genome shotgun (WGS) entry which is preliminary data.</text>
</comment>
<feature type="region of interest" description="Disordered" evidence="1">
    <location>
        <begin position="1"/>
        <end position="153"/>
    </location>
</feature>
<sequence length="405" mass="42347">MPAPTTIPREPSDPTTPAAPDLHPHGRSAQPIPPAPKRTTTQPNSRPASQQAQGEGTRTPRPAAAPGSQPAYTTTPAEVSNSQASNPVFADASGSQVTSSSVPATVSGFPAALRPVPVEPGLSPSRRSSRRGSPTRDAQARANSNTRPDASAEAPIGFAVGEAPSLTLVGAQASSGSRGGPVRVRNETPVEARATAPVHDEQLEAPGDVPAYEGEASVHDTQFDVEEFDVEPEELLQEFTVRSSQKVHGGIAVGALLVAIGFATSASTSPTGVLRWFAAAAFAALAVVCARALTVGDMLVADRVGIRLRIGDEWIGTRWEEIEEVTVLRRRHPLDDGRIAVHLLDPGPVLAAMPAATRRTTDANRRLTGTSLAVPFGLTARPSNGEVVQALHMLADARCPVREQI</sequence>
<accession>A0ABN2A826</accession>
<gene>
    <name evidence="3" type="ORF">GCM10009741_09390</name>
</gene>
<feature type="compositionally biased region" description="Polar residues" evidence="1">
    <location>
        <begin position="70"/>
        <end position="86"/>
    </location>
</feature>
<reference evidence="3 4" key="1">
    <citation type="journal article" date="2019" name="Int. J. Syst. Evol. Microbiol.">
        <title>The Global Catalogue of Microorganisms (GCM) 10K type strain sequencing project: providing services to taxonomists for standard genome sequencing and annotation.</title>
        <authorList>
            <consortium name="The Broad Institute Genomics Platform"/>
            <consortium name="The Broad Institute Genome Sequencing Center for Infectious Disease"/>
            <person name="Wu L."/>
            <person name="Ma J."/>
        </authorList>
    </citation>
    <scope>NUCLEOTIDE SEQUENCE [LARGE SCALE GENOMIC DNA]</scope>
    <source>
        <strain evidence="3 4">JCM 14303</strain>
    </source>
</reference>
<feature type="compositionally biased region" description="Polar residues" evidence="1">
    <location>
        <begin position="93"/>
        <end position="104"/>
    </location>
</feature>
<keyword evidence="4" id="KW-1185">Reference proteome</keyword>
<evidence type="ECO:0000313" key="4">
    <source>
        <dbReference type="Proteomes" id="UP001500363"/>
    </source>
</evidence>
<evidence type="ECO:0000313" key="3">
    <source>
        <dbReference type="EMBL" id="GAA1513494.1"/>
    </source>
</evidence>
<proteinExistence type="predicted"/>
<evidence type="ECO:0008006" key="5">
    <source>
        <dbReference type="Google" id="ProtNLM"/>
    </source>
</evidence>
<evidence type="ECO:0000256" key="1">
    <source>
        <dbReference type="SAM" id="MobiDB-lite"/>
    </source>
</evidence>
<keyword evidence="2" id="KW-0472">Membrane</keyword>
<name>A0ABN2A826_9ACTN</name>
<keyword evidence="2" id="KW-0812">Transmembrane</keyword>